<dbReference type="GO" id="GO:0007131">
    <property type="term" value="P:reciprocal meiotic recombination"/>
    <property type="evidence" value="ECO:0007669"/>
    <property type="project" value="TreeGrafter"/>
</dbReference>
<dbReference type="PANTHER" id="PTHR21615:SF2">
    <property type="entry name" value="CYCLIN N-TERMINAL DOMAIN-CONTAINING PROTEIN 1"/>
    <property type="match status" value="1"/>
</dbReference>
<dbReference type="RefSeq" id="XP_033773982.1">
    <property type="nucleotide sequence ID" value="XM_033918091.1"/>
</dbReference>
<proteinExistence type="predicted"/>
<dbReference type="OrthoDB" id="9983043at2759"/>
<protein>
    <submittedName>
        <fullName evidence="2">Cyclin N-terminal domain-containing protein 1</fullName>
    </submittedName>
</protein>
<dbReference type="InterPro" id="IPR036915">
    <property type="entry name" value="Cyclin-like_sf"/>
</dbReference>
<dbReference type="KEGG" id="gsh:117347322"/>
<dbReference type="SUPFAM" id="SSF47954">
    <property type="entry name" value="Cyclin-like"/>
    <property type="match status" value="1"/>
</dbReference>
<dbReference type="GO" id="GO:0035861">
    <property type="term" value="C:site of double-strand break"/>
    <property type="evidence" value="ECO:0007669"/>
    <property type="project" value="TreeGrafter"/>
</dbReference>
<dbReference type="Proteomes" id="UP000515159">
    <property type="component" value="Chromosome 13"/>
</dbReference>
<evidence type="ECO:0000313" key="1">
    <source>
        <dbReference type="Proteomes" id="UP000515159"/>
    </source>
</evidence>
<dbReference type="CDD" id="cd20541">
    <property type="entry name" value="CYCLIN_CNTD1"/>
    <property type="match status" value="1"/>
</dbReference>
<name>A0A6P8NDS1_GEOSA</name>
<gene>
    <name evidence="2" type="primary">CNTD1</name>
</gene>
<dbReference type="CTD" id="124817"/>
<dbReference type="AlphaFoldDB" id="A0A6P8NDS1"/>
<accession>A0A6P8NDS1</accession>
<dbReference type="InParanoid" id="A0A6P8NDS1"/>
<organism evidence="1 2">
    <name type="scientific">Geotrypetes seraphini</name>
    <name type="common">Gaboon caecilian</name>
    <name type="synonym">Caecilia seraphini</name>
    <dbReference type="NCBI Taxonomy" id="260995"/>
    <lineage>
        <taxon>Eukaryota</taxon>
        <taxon>Metazoa</taxon>
        <taxon>Chordata</taxon>
        <taxon>Craniata</taxon>
        <taxon>Vertebrata</taxon>
        <taxon>Euteleostomi</taxon>
        <taxon>Amphibia</taxon>
        <taxon>Gymnophiona</taxon>
        <taxon>Geotrypetes</taxon>
    </lineage>
</organism>
<keyword evidence="1" id="KW-1185">Reference proteome</keyword>
<dbReference type="GeneID" id="117347322"/>
<dbReference type="Gene3D" id="1.10.472.10">
    <property type="entry name" value="Cyclin-like"/>
    <property type="match status" value="1"/>
</dbReference>
<dbReference type="FunCoup" id="A0A6P8NDS1">
    <property type="interactions" value="110"/>
</dbReference>
<sequence>MSETKEGQPVGCMRPSMVFGAVSSDTLEDVLLDLAKQNERSLSSLSQHSGCFKETRIIEFIFLLSEQWHLDNSARYQAVEILERFMIKHIEDVYTSAVMAQKDGDKAPTDNWTSFKVRCREIFLLRLVSCVQIASKLSFHCSVINNTTVLKFLQSLGYMYSKEELLESELTILKALQFQMNVATPCPYVEMLLEVLGHNGCELPMKHLHDICLKILDLVYLLRNSIYETLLRAAVENSSPSELQRVMFLSVKEDLMLLATGIIAASAFILNHECWSQVLEHLNCITGITVESILELSTAILNHSIGTTTPRKH</sequence>
<reference evidence="2" key="1">
    <citation type="submission" date="2025-08" db="UniProtKB">
        <authorList>
            <consortium name="RefSeq"/>
        </authorList>
    </citation>
    <scope>IDENTIFICATION</scope>
</reference>
<dbReference type="PANTHER" id="PTHR21615">
    <property type="entry name" value="CYCLIN N-TERMINAL DOMAIN-CONTAINING PROTEIN 1"/>
    <property type="match status" value="1"/>
</dbReference>
<evidence type="ECO:0000313" key="2">
    <source>
        <dbReference type="RefSeq" id="XP_033773982.1"/>
    </source>
</evidence>